<feature type="binding site" evidence="9">
    <location>
        <position position="311"/>
    </location>
    <ligand>
        <name>substrate</name>
    </ligand>
</feature>
<feature type="binding site" evidence="9">
    <location>
        <position position="310"/>
    </location>
    <ligand>
        <name>substrate</name>
    </ligand>
</feature>
<gene>
    <name evidence="12" type="ordered locus">Srot_2793</name>
</gene>
<evidence type="ECO:0000256" key="10">
    <source>
        <dbReference type="PIRSR" id="PIRSR000196-2"/>
    </source>
</evidence>
<organism evidence="12 13">
    <name type="scientific">Segniliparus rotundus (strain ATCC BAA-972 / CDC 1076 / CIP 108378 / DSM 44985 / JCM 13578)</name>
    <dbReference type="NCBI Taxonomy" id="640132"/>
    <lineage>
        <taxon>Bacteria</taxon>
        <taxon>Bacillati</taxon>
        <taxon>Actinomycetota</taxon>
        <taxon>Actinomycetes</taxon>
        <taxon>Mycobacteriales</taxon>
        <taxon>Segniliparaceae</taxon>
        <taxon>Segniliparus</taxon>
    </lineage>
</organism>
<feature type="binding site" evidence="10">
    <location>
        <begin position="209"/>
        <end position="211"/>
    </location>
    <ligand>
        <name>FAD</name>
        <dbReference type="ChEBI" id="CHEBI:57692"/>
    </ligand>
</feature>
<keyword evidence="3" id="KW-0285">Flavoprotein</keyword>
<dbReference type="OrthoDB" id="9773461at2"/>
<evidence type="ECO:0000256" key="5">
    <source>
        <dbReference type="ARBA" id="ARBA00022827"/>
    </source>
</evidence>
<dbReference type="STRING" id="640132.Srot_2793"/>
<dbReference type="KEGG" id="srt:Srot_2793"/>
<keyword evidence="13" id="KW-1185">Reference proteome</keyword>
<dbReference type="EC" id="1.5.5.2" evidence="2"/>
<dbReference type="InterPro" id="IPR015659">
    <property type="entry name" value="Proline_oxidase"/>
</dbReference>
<dbReference type="EMBL" id="CP001958">
    <property type="protein sequence ID" value="ADG99225.1"/>
    <property type="molecule type" value="Genomic_DNA"/>
</dbReference>
<evidence type="ECO:0000313" key="13">
    <source>
        <dbReference type="Proteomes" id="UP000002247"/>
    </source>
</evidence>
<evidence type="ECO:0000256" key="4">
    <source>
        <dbReference type="ARBA" id="ARBA00022741"/>
    </source>
</evidence>
<comment type="catalytic activity">
    <reaction evidence="8">
        <text>L-proline + a quinone = (S)-1-pyrroline-5-carboxylate + a quinol + H(+)</text>
        <dbReference type="Rhea" id="RHEA:23784"/>
        <dbReference type="ChEBI" id="CHEBI:15378"/>
        <dbReference type="ChEBI" id="CHEBI:17388"/>
        <dbReference type="ChEBI" id="CHEBI:24646"/>
        <dbReference type="ChEBI" id="CHEBI:60039"/>
        <dbReference type="ChEBI" id="CHEBI:132124"/>
        <dbReference type="EC" id="1.5.5.2"/>
    </reaction>
</comment>
<feature type="binding site" evidence="10">
    <location>
        <position position="185"/>
    </location>
    <ligand>
        <name>FAD</name>
        <dbReference type="ChEBI" id="CHEBI:57692"/>
    </ligand>
</feature>
<evidence type="ECO:0000256" key="8">
    <source>
        <dbReference type="ARBA" id="ARBA00048779"/>
    </source>
</evidence>
<dbReference type="PANTHER" id="PTHR13914:SF0">
    <property type="entry name" value="PROLINE DEHYDROGENASE 1, MITOCHONDRIAL"/>
    <property type="match status" value="1"/>
</dbReference>
<dbReference type="eggNOG" id="COG0506">
    <property type="taxonomic scope" value="Bacteria"/>
</dbReference>
<evidence type="ECO:0000256" key="1">
    <source>
        <dbReference type="ARBA" id="ARBA00004739"/>
    </source>
</evidence>
<feature type="binding site" evidence="10">
    <location>
        <position position="157"/>
    </location>
    <ligand>
        <name>FAD</name>
        <dbReference type="ChEBI" id="CHEBI:57692"/>
    </ligand>
</feature>
<feature type="binding site" evidence="9">
    <location>
        <position position="120"/>
    </location>
    <ligand>
        <name>substrate</name>
    </ligand>
</feature>
<dbReference type="InterPro" id="IPR008219">
    <property type="entry name" value="PRODH_bac_arc"/>
</dbReference>
<feature type="binding site" evidence="10">
    <location>
        <position position="223"/>
    </location>
    <ligand>
        <name>FAD</name>
        <dbReference type="ChEBI" id="CHEBI:57692"/>
    </ligand>
</feature>
<feature type="domain" description="Proline dehydrogenase" evidence="11">
    <location>
        <begin position="67"/>
        <end position="321"/>
    </location>
</feature>
<dbReference type="SUPFAM" id="SSF51730">
    <property type="entry name" value="FAD-linked oxidoreductase"/>
    <property type="match status" value="1"/>
</dbReference>
<dbReference type="Pfam" id="PF01619">
    <property type="entry name" value="Pro_dh"/>
    <property type="match status" value="1"/>
</dbReference>
<dbReference type="GO" id="GO:0004657">
    <property type="term" value="F:proline dehydrogenase activity"/>
    <property type="evidence" value="ECO:0007669"/>
    <property type="project" value="UniProtKB-EC"/>
</dbReference>
<evidence type="ECO:0000256" key="3">
    <source>
        <dbReference type="ARBA" id="ARBA00022630"/>
    </source>
</evidence>
<dbReference type="RefSeq" id="WP_013139674.1">
    <property type="nucleotide sequence ID" value="NC_014168.1"/>
</dbReference>
<dbReference type="GO" id="GO:0000166">
    <property type="term" value="F:nucleotide binding"/>
    <property type="evidence" value="ECO:0007669"/>
    <property type="project" value="UniProtKB-KW"/>
</dbReference>
<name>D6ZD38_SEGRD</name>
<keyword evidence="7" id="KW-0642">Proline metabolism</keyword>
<keyword evidence="4 10" id="KW-0547">Nucleotide-binding</keyword>
<proteinExistence type="predicted"/>
<dbReference type="Gene3D" id="3.20.20.220">
    <property type="match status" value="1"/>
</dbReference>
<sequence>MNKGSPLLAALRHPARPVLLAASKSQRLESLSQRFAFTRAVVSRFVAGYELDDALRVVADLLGSRFVSVDHLGENVRDRAQAEAAVQAHRDLLDGLGRVRDELAARGQPLPDGALEASIKLSAFGQLLPDGQALALAGAQALCAKADEVGALVTVDMEDHTTTEATLSVVRALRSDFPWTGAVLQSYLKRTEADCRDFAGPGSRIRLCKGAYQEPKSVAYQDKEQVDSSYKRCLAVLFEGDGYPMVASHDPAMIAEATRLAAATSRVASSYEHQMLYGVRADEQARLAASRVRVRTYVPYGGRWYGYFVRRLAERPANLGFFLRALAGR</sequence>
<dbReference type="UniPathway" id="UPA00261">
    <property type="reaction ID" value="UER00373"/>
</dbReference>
<evidence type="ECO:0000313" key="12">
    <source>
        <dbReference type="EMBL" id="ADG99225.1"/>
    </source>
</evidence>
<dbReference type="Proteomes" id="UP000002247">
    <property type="component" value="Chromosome"/>
</dbReference>
<evidence type="ECO:0000259" key="11">
    <source>
        <dbReference type="Pfam" id="PF01619"/>
    </source>
</evidence>
<comment type="cofactor">
    <cofactor evidence="10">
        <name>FAD</name>
        <dbReference type="ChEBI" id="CHEBI:57692"/>
    </cofactor>
    <text evidence="10">Binds 1 FAD per subunit.</text>
</comment>
<keyword evidence="6" id="KW-0560">Oxidoreductase</keyword>
<dbReference type="InterPro" id="IPR002872">
    <property type="entry name" value="Proline_DH_dom"/>
</dbReference>
<dbReference type="AlphaFoldDB" id="D6ZD38"/>
<keyword evidence="5 10" id="KW-0274">FAD</keyword>
<evidence type="ECO:0000256" key="9">
    <source>
        <dbReference type="PIRSR" id="PIRSR000196-1"/>
    </source>
</evidence>
<evidence type="ECO:0000256" key="7">
    <source>
        <dbReference type="ARBA" id="ARBA00023062"/>
    </source>
</evidence>
<accession>D6ZD38</accession>
<evidence type="ECO:0000256" key="6">
    <source>
        <dbReference type="ARBA" id="ARBA00023002"/>
    </source>
</evidence>
<dbReference type="HOGENOM" id="CLU_061158_0_1_11"/>
<feature type="binding site" evidence="10">
    <location>
        <begin position="248"/>
        <end position="249"/>
    </location>
    <ligand>
        <name>FAD</name>
        <dbReference type="ChEBI" id="CHEBI:57692"/>
    </ligand>
</feature>
<comment type="pathway">
    <text evidence="1">Amino-acid degradation; L-proline degradation into L-glutamate; L-glutamate from L-proline: step 1/2.</text>
</comment>
<dbReference type="InterPro" id="IPR029041">
    <property type="entry name" value="FAD-linked_oxidoreductase-like"/>
</dbReference>
<evidence type="ECO:0000256" key="2">
    <source>
        <dbReference type="ARBA" id="ARBA00012695"/>
    </source>
</evidence>
<dbReference type="PIRSF" id="PIRSF000196">
    <property type="entry name" value="Pro_dehydrog"/>
    <property type="match status" value="1"/>
</dbReference>
<protein>
    <recommendedName>
        <fullName evidence="2">proline dehydrogenase</fullName>
        <ecNumber evidence="2">1.5.5.2</ecNumber>
    </recommendedName>
</protein>
<reference evidence="12 13" key="1">
    <citation type="journal article" date="2010" name="Stand. Genomic Sci.">
        <title>Complete genome sequence of Segniliparus rotundus type strain (CDC 1076).</title>
        <authorList>
            <person name="Sikorski J."/>
            <person name="Lapidus A."/>
            <person name="Copeland A."/>
            <person name="Misra M."/>
            <person name="Glavina Del Rio T."/>
            <person name="Nolan M."/>
            <person name="Lucas S."/>
            <person name="Chen F."/>
            <person name="Tice H."/>
            <person name="Cheng J.F."/>
            <person name="Jando M."/>
            <person name="Schneider S."/>
            <person name="Bruce D."/>
            <person name="Goodwin L."/>
            <person name="Pitluck S."/>
            <person name="Liolios K."/>
            <person name="Mikhailova N."/>
            <person name="Pati A."/>
            <person name="Ivanova N."/>
            <person name="Mavromatis K."/>
            <person name="Chen A."/>
            <person name="Palaniappan K."/>
            <person name="Chertkov O."/>
            <person name="Land M."/>
            <person name="Hauser L."/>
            <person name="Chang Y.J."/>
            <person name="Jeffries C.D."/>
            <person name="Brettin T."/>
            <person name="Detter J.C."/>
            <person name="Han C."/>
            <person name="Rohde M."/>
            <person name="Goker M."/>
            <person name="Bristow J."/>
            <person name="Eisen J.A."/>
            <person name="Markowitz V."/>
            <person name="Hugenholtz P."/>
            <person name="Kyrpides N.C."/>
            <person name="Klenk H.P."/>
        </authorList>
    </citation>
    <scope>NUCLEOTIDE SEQUENCE [LARGE SCALE GENOMIC DNA]</scope>
    <source>
        <strain evidence="13">ATCC BAA-972 / CDC 1076 / CIP 108378 / DSM 44985 / JCM 13578</strain>
    </source>
</reference>
<dbReference type="GO" id="GO:0010133">
    <property type="term" value="P:L-proline catabolic process to L-glutamate"/>
    <property type="evidence" value="ECO:0007669"/>
    <property type="project" value="UniProtKB-UniPathway"/>
</dbReference>
<dbReference type="PANTHER" id="PTHR13914">
    <property type="entry name" value="PROLINE OXIDASE"/>
    <property type="match status" value="1"/>
</dbReference>